<gene>
    <name evidence="15" type="ORF">HERI1096_LOCUS15547</name>
</gene>
<dbReference type="SUPFAM" id="SSF57850">
    <property type="entry name" value="RING/U-box"/>
    <property type="match status" value="1"/>
</dbReference>
<dbReference type="GO" id="GO:0016567">
    <property type="term" value="P:protein ubiquitination"/>
    <property type="evidence" value="ECO:0007669"/>
    <property type="project" value="TreeGrafter"/>
</dbReference>
<dbReference type="InterPro" id="IPR036174">
    <property type="entry name" value="Znf_Sec23_Sec24_sf"/>
</dbReference>
<evidence type="ECO:0000256" key="12">
    <source>
        <dbReference type="PROSITE-ProRule" id="PRU00175"/>
    </source>
</evidence>
<proteinExistence type="predicted"/>
<sequence>MGGSLSSGDRRAASVSASNGAGASTSGQAQDMRSPQIRCYHCQGIFTTAAVRQPQLHHVRCPYCSTINGVPAQNNAGPIATLNAAMNNNAGELSPAAMQRQEQLLRRLQAREITPLELLILREFVEHLQHNRSGASARDIDNNTASWVVEDVTKLPEELRSCCVCLEDVTPGSRVRTLPCLHTFHAECAEEWLKKKKVCPLCQSSIDGQDAEGEAVADPAIAAGSASTAP</sequence>
<dbReference type="InterPro" id="IPR001841">
    <property type="entry name" value="Znf_RING"/>
</dbReference>
<keyword evidence="7 12" id="KW-0863">Zinc-finger</keyword>
<evidence type="ECO:0000259" key="14">
    <source>
        <dbReference type="PROSITE" id="PS50089"/>
    </source>
</evidence>
<dbReference type="GO" id="GO:0008270">
    <property type="term" value="F:zinc ion binding"/>
    <property type="evidence" value="ECO:0007669"/>
    <property type="project" value="UniProtKB-KW"/>
</dbReference>
<evidence type="ECO:0000256" key="7">
    <source>
        <dbReference type="ARBA" id="ARBA00022771"/>
    </source>
</evidence>
<evidence type="ECO:0000256" key="10">
    <source>
        <dbReference type="ARBA" id="ARBA00022989"/>
    </source>
</evidence>
<keyword evidence="9" id="KW-0862">Zinc</keyword>
<feature type="domain" description="RING-type" evidence="14">
    <location>
        <begin position="162"/>
        <end position="203"/>
    </location>
</feature>
<accession>A0A7S3EZZ3</accession>
<evidence type="ECO:0000256" key="6">
    <source>
        <dbReference type="ARBA" id="ARBA00022723"/>
    </source>
</evidence>
<dbReference type="GO" id="GO:0061630">
    <property type="term" value="F:ubiquitin protein ligase activity"/>
    <property type="evidence" value="ECO:0007669"/>
    <property type="project" value="UniProtKB-EC"/>
</dbReference>
<dbReference type="GO" id="GO:0006888">
    <property type="term" value="P:endoplasmic reticulum to Golgi vesicle-mediated transport"/>
    <property type="evidence" value="ECO:0007669"/>
    <property type="project" value="InterPro"/>
</dbReference>
<dbReference type="PANTHER" id="PTHR45977">
    <property type="entry name" value="TARGET OF ERK KINASE MPK-1"/>
    <property type="match status" value="1"/>
</dbReference>
<evidence type="ECO:0000256" key="13">
    <source>
        <dbReference type="SAM" id="MobiDB-lite"/>
    </source>
</evidence>
<keyword evidence="6" id="KW-0479">Metal-binding</keyword>
<evidence type="ECO:0000256" key="9">
    <source>
        <dbReference type="ARBA" id="ARBA00022833"/>
    </source>
</evidence>
<evidence type="ECO:0000256" key="8">
    <source>
        <dbReference type="ARBA" id="ARBA00022786"/>
    </source>
</evidence>
<evidence type="ECO:0000256" key="1">
    <source>
        <dbReference type="ARBA" id="ARBA00000900"/>
    </source>
</evidence>
<dbReference type="InterPro" id="IPR013083">
    <property type="entry name" value="Znf_RING/FYVE/PHD"/>
</dbReference>
<dbReference type="SMART" id="SM00184">
    <property type="entry name" value="RING"/>
    <property type="match status" value="1"/>
</dbReference>
<reference evidence="15" key="1">
    <citation type="submission" date="2021-01" db="EMBL/GenBank/DDBJ databases">
        <authorList>
            <person name="Corre E."/>
            <person name="Pelletier E."/>
            <person name="Niang G."/>
            <person name="Scheremetjew M."/>
            <person name="Finn R."/>
            <person name="Kale V."/>
            <person name="Holt S."/>
            <person name="Cochrane G."/>
            <person name="Meng A."/>
            <person name="Brown T."/>
            <person name="Cohen L."/>
        </authorList>
    </citation>
    <scope>NUCLEOTIDE SEQUENCE</scope>
    <source>
        <strain evidence="15">CCMP281</strain>
    </source>
</reference>
<dbReference type="EC" id="2.3.2.27" evidence="3"/>
<evidence type="ECO:0000256" key="2">
    <source>
        <dbReference type="ARBA" id="ARBA00004141"/>
    </source>
</evidence>
<feature type="compositionally biased region" description="Low complexity" evidence="13">
    <location>
        <begin position="13"/>
        <end position="29"/>
    </location>
</feature>
<evidence type="ECO:0000256" key="3">
    <source>
        <dbReference type="ARBA" id="ARBA00012483"/>
    </source>
</evidence>
<dbReference type="GO" id="GO:0006886">
    <property type="term" value="P:intracellular protein transport"/>
    <property type="evidence" value="ECO:0007669"/>
    <property type="project" value="InterPro"/>
</dbReference>
<comment type="catalytic activity">
    <reaction evidence="1">
        <text>S-ubiquitinyl-[E2 ubiquitin-conjugating enzyme]-L-cysteine + [acceptor protein]-L-lysine = [E2 ubiquitin-conjugating enzyme]-L-cysteine + N(6)-ubiquitinyl-[acceptor protein]-L-lysine.</text>
        <dbReference type="EC" id="2.3.2.27"/>
    </reaction>
</comment>
<keyword evidence="11" id="KW-0472">Membrane</keyword>
<evidence type="ECO:0000313" key="15">
    <source>
        <dbReference type="EMBL" id="CAE0114862.1"/>
    </source>
</evidence>
<name>A0A7S3EZZ3_9EUKA</name>
<keyword evidence="4" id="KW-0808">Transferase</keyword>
<dbReference type="EMBL" id="HBHX01027822">
    <property type="protein sequence ID" value="CAE0114862.1"/>
    <property type="molecule type" value="Transcribed_RNA"/>
</dbReference>
<evidence type="ECO:0000256" key="5">
    <source>
        <dbReference type="ARBA" id="ARBA00022692"/>
    </source>
</evidence>
<comment type="subcellular location">
    <subcellularLocation>
        <location evidence="2">Membrane</location>
        <topology evidence="2">Multi-pass membrane protein</topology>
    </subcellularLocation>
</comment>
<evidence type="ECO:0000256" key="4">
    <source>
        <dbReference type="ARBA" id="ARBA00022679"/>
    </source>
</evidence>
<keyword evidence="8" id="KW-0833">Ubl conjugation pathway</keyword>
<dbReference type="SUPFAM" id="SSF82919">
    <property type="entry name" value="Zn-finger domain of Sec23/24"/>
    <property type="match status" value="1"/>
</dbReference>
<dbReference type="PROSITE" id="PS50089">
    <property type="entry name" value="ZF_RING_2"/>
    <property type="match status" value="1"/>
</dbReference>
<dbReference type="AlphaFoldDB" id="A0A7S3EZZ3"/>
<keyword evidence="10" id="KW-1133">Transmembrane helix</keyword>
<dbReference type="Pfam" id="PF13639">
    <property type="entry name" value="zf-RING_2"/>
    <property type="match status" value="1"/>
</dbReference>
<evidence type="ECO:0000256" key="11">
    <source>
        <dbReference type="ARBA" id="ARBA00023136"/>
    </source>
</evidence>
<feature type="region of interest" description="Disordered" evidence="13">
    <location>
        <begin position="1"/>
        <end position="30"/>
    </location>
</feature>
<dbReference type="PANTHER" id="PTHR45977:SF4">
    <property type="entry name" value="RING-TYPE DOMAIN-CONTAINING PROTEIN"/>
    <property type="match status" value="1"/>
</dbReference>
<dbReference type="Gene3D" id="3.30.40.10">
    <property type="entry name" value="Zinc/RING finger domain, C3HC4 (zinc finger)"/>
    <property type="match status" value="1"/>
</dbReference>
<keyword evidence="5" id="KW-0812">Transmembrane</keyword>
<dbReference type="GO" id="GO:0006511">
    <property type="term" value="P:ubiquitin-dependent protein catabolic process"/>
    <property type="evidence" value="ECO:0007669"/>
    <property type="project" value="TreeGrafter"/>
</dbReference>
<protein>
    <recommendedName>
        <fullName evidence="3">RING-type E3 ubiquitin transferase</fullName>
        <ecNumber evidence="3">2.3.2.27</ecNumber>
    </recommendedName>
</protein>
<organism evidence="15">
    <name type="scientific">Haptolina ericina</name>
    <dbReference type="NCBI Taxonomy" id="156174"/>
    <lineage>
        <taxon>Eukaryota</taxon>
        <taxon>Haptista</taxon>
        <taxon>Haptophyta</taxon>
        <taxon>Prymnesiophyceae</taxon>
        <taxon>Prymnesiales</taxon>
        <taxon>Prymnesiaceae</taxon>
        <taxon>Haptolina</taxon>
    </lineage>
</organism>
<dbReference type="GO" id="GO:0030127">
    <property type="term" value="C:COPII vesicle coat"/>
    <property type="evidence" value="ECO:0007669"/>
    <property type="project" value="InterPro"/>
</dbReference>